<dbReference type="NCBIfam" id="TIGR00566">
    <property type="entry name" value="trpG_papA"/>
    <property type="match status" value="1"/>
</dbReference>
<evidence type="ECO:0000313" key="23">
    <source>
        <dbReference type="Proteomes" id="UP001217582"/>
    </source>
</evidence>
<dbReference type="EMBL" id="CP119917">
    <property type="protein sequence ID" value="WFD15291.1"/>
    <property type="molecule type" value="Genomic_DNA"/>
</dbReference>
<comment type="catalytic activity">
    <reaction evidence="18">
        <text>chorismate + L-glutamine = anthranilate + pyruvate + L-glutamate + H(+)</text>
        <dbReference type="Rhea" id="RHEA:21732"/>
        <dbReference type="ChEBI" id="CHEBI:15361"/>
        <dbReference type="ChEBI" id="CHEBI:15378"/>
        <dbReference type="ChEBI" id="CHEBI:16567"/>
        <dbReference type="ChEBI" id="CHEBI:29748"/>
        <dbReference type="ChEBI" id="CHEBI:29985"/>
        <dbReference type="ChEBI" id="CHEBI:58359"/>
        <dbReference type="EC" id="4.1.3.27"/>
    </reaction>
</comment>
<evidence type="ECO:0000256" key="6">
    <source>
        <dbReference type="ARBA" id="ARBA00004873"/>
    </source>
</evidence>
<evidence type="ECO:0000256" key="5">
    <source>
        <dbReference type="ARBA" id="ARBA00004696"/>
    </source>
</evidence>
<dbReference type="InterPro" id="IPR013798">
    <property type="entry name" value="Indole-3-glycerol_P_synth_dom"/>
</dbReference>
<dbReference type="GO" id="GO:0004640">
    <property type="term" value="F:phosphoribosylanthranilate isomerase activity"/>
    <property type="evidence" value="ECO:0007669"/>
    <property type="project" value="UniProtKB-EC"/>
</dbReference>
<dbReference type="AlphaFoldDB" id="A0AAJ5Z512"/>
<dbReference type="PANTHER" id="PTHR43418:SF4">
    <property type="entry name" value="MULTIFUNCTIONAL TRYPTOPHAN BIOSYNTHESIS PROTEIN"/>
    <property type="match status" value="1"/>
</dbReference>
<keyword evidence="12" id="KW-0822">Tryptophan biosynthesis</keyword>
<evidence type="ECO:0000256" key="8">
    <source>
        <dbReference type="ARBA" id="ARBA00012362"/>
    </source>
</evidence>
<dbReference type="CDD" id="cd01743">
    <property type="entry name" value="GATase1_Anthranilate_Synthase"/>
    <property type="match status" value="1"/>
</dbReference>
<evidence type="ECO:0000256" key="7">
    <source>
        <dbReference type="ARBA" id="ARBA00012266"/>
    </source>
</evidence>
<evidence type="ECO:0000259" key="21">
    <source>
        <dbReference type="Pfam" id="PF00697"/>
    </source>
</evidence>
<evidence type="ECO:0000256" key="12">
    <source>
        <dbReference type="ARBA" id="ARBA00022822"/>
    </source>
</evidence>
<keyword evidence="11" id="KW-0028">Amino-acid biosynthesis</keyword>
<dbReference type="PROSITE" id="PS00614">
    <property type="entry name" value="IGPS"/>
    <property type="match status" value="1"/>
</dbReference>
<comment type="function">
    <text evidence="3">Trifunctional enzyme bearing the Gln amidotransferase (GATase) domain of anthranilate synthase, indole-glycerolphosphate synthase, and phosphoribosylanthranilate isomerase activities.</text>
</comment>
<feature type="domain" description="Indole-3-glycerol phosphate synthase" evidence="20">
    <location>
        <begin position="257"/>
        <end position="521"/>
    </location>
</feature>
<dbReference type="EC" id="4.1.3.27" evidence="7"/>
<evidence type="ECO:0000256" key="18">
    <source>
        <dbReference type="ARBA" id="ARBA00047683"/>
    </source>
</evidence>
<dbReference type="InterPro" id="IPR017926">
    <property type="entry name" value="GATASE"/>
</dbReference>
<evidence type="ECO:0000256" key="2">
    <source>
        <dbReference type="ARBA" id="ARBA00001633"/>
    </source>
</evidence>
<dbReference type="InterPro" id="IPR011060">
    <property type="entry name" value="RibuloseP-bd_barrel"/>
</dbReference>
<evidence type="ECO:0000256" key="1">
    <source>
        <dbReference type="ARBA" id="ARBA00001164"/>
    </source>
</evidence>
<evidence type="ECO:0000256" key="3">
    <source>
        <dbReference type="ARBA" id="ARBA00003272"/>
    </source>
</evidence>
<dbReference type="InterPro" id="IPR050472">
    <property type="entry name" value="Anth_synth/Amidotransfase"/>
</dbReference>
<comment type="catalytic activity">
    <reaction evidence="2">
        <text>1-(2-carboxyphenylamino)-1-deoxy-D-ribulose 5-phosphate + H(+) = (1S,2R)-1-C-(indol-3-yl)glycerol 3-phosphate + CO2 + H2O</text>
        <dbReference type="Rhea" id="RHEA:23476"/>
        <dbReference type="ChEBI" id="CHEBI:15377"/>
        <dbReference type="ChEBI" id="CHEBI:15378"/>
        <dbReference type="ChEBI" id="CHEBI:16526"/>
        <dbReference type="ChEBI" id="CHEBI:58613"/>
        <dbReference type="ChEBI" id="CHEBI:58866"/>
        <dbReference type="EC" id="4.1.1.48"/>
    </reaction>
</comment>
<evidence type="ECO:0000313" key="22">
    <source>
        <dbReference type="EMBL" id="WFD15291.1"/>
    </source>
</evidence>
<keyword evidence="13" id="KW-0315">Glutamine amidotransferase</keyword>
<keyword evidence="15" id="KW-0413">Isomerase</keyword>
<dbReference type="InterPro" id="IPR001240">
    <property type="entry name" value="PRAI_dom"/>
</dbReference>
<dbReference type="Proteomes" id="UP001217582">
    <property type="component" value="Chromosome 2"/>
</dbReference>
<protein>
    <recommendedName>
        <fullName evidence="10">Multifunctional tryptophan biosynthesis protein</fullName>
        <ecNumber evidence="8">4.1.1.48</ecNumber>
        <ecNumber evidence="7">4.1.3.27</ecNumber>
        <ecNumber evidence="9">5.3.1.24</ecNumber>
    </recommendedName>
</protein>
<dbReference type="EC" id="4.1.1.48" evidence="8"/>
<dbReference type="Pfam" id="PF00218">
    <property type="entry name" value="IGPS"/>
    <property type="match status" value="1"/>
</dbReference>
<evidence type="ECO:0000256" key="11">
    <source>
        <dbReference type="ARBA" id="ARBA00022605"/>
    </source>
</evidence>
<dbReference type="PRINTS" id="PR00099">
    <property type="entry name" value="CPSGATASE"/>
</dbReference>
<organism evidence="22 23">
    <name type="scientific">Malassezia arunalokei</name>
    <dbReference type="NCBI Taxonomy" id="1514897"/>
    <lineage>
        <taxon>Eukaryota</taxon>
        <taxon>Fungi</taxon>
        <taxon>Dikarya</taxon>
        <taxon>Basidiomycota</taxon>
        <taxon>Ustilaginomycotina</taxon>
        <taxon>Malasseziomycetes</taxon>
        <taxon>Malasseziales</taxon>
        <taxon>Malasseziaceae</taxon>
        <taxon>Malassezia</taxon>
    </lineage>
</organism>
<dbReference type="Pfam" id="PF00117">
    <property type="entry name" value="GATase"/>
    <property type="match status" value="1"/>
</dbReference>
<dbReference type="GO" id="GO:0000162">
    <property type="term" value="P:L-tryptophan biosynthetic process"/>
    <property type="evidence" value="ECO:0007669"/>
    <property type="project" value="UniProtKB-KW"/>
</dbReference>
<dbReference type="Pfam" id="PF00697">
    <property type="entry name" value="PRAI"/>
    <property type="match status" value="1"/>
</dbReference>
<dbReference type="GO" id="GO:0005829">
    <property type="term" value="C:cytosol"/>
    <property type="evidence" value="ECO:0007669"/>
    <property type="project" value="TreeGrafter"/>
</dbReference>
<dbReference type="Gene3D" id="3.40.50.880">
    <property type="match status" value="1"/>
</dbReference>
<dbReference type="GO" id="GO:0004425">
    <property type="term" value="F:indole-3-glycerol-phosphate synthase activity"/>
    <property type="evidence" value="ECO:0007669"/>
    <property type="project" value="UniProtKB-EC"/>
</dbReference>
<dbReference type="PRINTS" id="PR00097">
    <property type="entry name" value="ANTSNTHASEII"/>
</dbReference>
<reference evidence="22 23" key="1">
    <citation type="submission" date="2023-03" db="EMBL/GenBank/DDBJ databases">
        <title>Mating type loci evolution in Malassezia.</title>
        <authorList>
            <person name="Coelho M.A."/>
        </authorList>
    </citation>
    <scope>NUCLEOTIDE SEQUENCE [LARGE SCALE GENOMIC DNA]</scope>
    <source>
        <strain evidence="22 23">CBS 13387</strain>
    </source>
</reference>
<dbReference type="InterPro" id="IPR006221">
    <property type="entry name" value="TrpG/PapA_dom"/>
</dbReference>
<dbReference type="PANTHER" id="PTHR43418">
    <property type="entry name" value="MULTIFUNCTIONAL TRYPTOPHAN BIOSYNTHESIS PROTEIN-RELATED"/>
    <property type="match status" value="1"/>
</dbReference>
<comment type="catalytic activity">
    <reaction evidence="1">
        <text>N-(5-phospho-beta-D-ribosyl)anthranilate = 1-(2-carboxyphenylamino)-1-deoxy-D-ribulose 5-phosphate</text>
        <dbReference type="Rhea" id="RHEA:21540"/>
        <dbReference type="ChEBI" id="CHEBI:18277"/>
        <dbReference type="ChEBI" id="CHEBI:58613"/>
        <dbReference type="EC" id="5.3.1.24"/>
    </reaction>
</comment>
<dbReference type="FunFam" id="3.40.50.880:FF:000031">
    <property type="entry name" value="Multifunctional tryptophan biosynthesis protein"/>
    <property type="match status" value="1"/>
</dbReference>
<dbReference type="GO" id="GO:0004049">
    <property type="term" value="F:anthranilate synthase activity"/>
    <property type="evidence" value="ECO:0007669"/>
    <property type="project" value="UniProtKB-EC"/>
</dbReference>
<evidence type="ECO:0000256" key="16">
    <source>
        <dbReference type="ARBA" id="ARBA00023239"/>
    </source>
</evidence>
<evidence type="ECO:0000256" key="15">
    <source>
        <dbReference type="ARBA" id="ARBA00023235"/>
    </source>
</evidence>
<dbReference type="InterPro" id="IPR001468">
    <property type="entry name" value="Indole-3-GlycerolPSynthase_CS"/>
</dbReference>
<dbReference type="Gene3D" id="3.20.20.70">
    <property type="entry name" value="Aldolase class I"/>
    <property type="match status" value="2"/>
</dbReference>
<proteinExistence type="inferred from homology"/>
<dbReference type="InterPro" id="IPR013785">
    <property type="entry name" value="Aldolase_TIM"/>
</dbReference>
<feature type="domain" description="N-(5'phosphoribosyl) anthranilate isomerase (PRAI)" evidence="21">
    <location>
        <begin position="598"/>
        <end position="768"/>
    </location>
</feature>
<gene>
    <name evidence="22" type="primary">TRP3</name>
    <name evidence="22" type="ORF">MARU1_001307</name>
</gene>
<evidence type="ECO:0000256" key="13">
    <source>
        <dbReference type="ARBA" id="ARBA00022962"/>
    </source>
</evidence>
<comment type="pathway">
    <text evidence="4">Amino-acid biosynthesis; L-tryptophan biosynthesis; L-tryptophan from chorismate: step 3/5.</text>
</comment>
<dbReference type="InterPro" id="IPR029062">
    <property type="entry name" value="Class_I_gatase-like"/>
</dbReference>
<evidence type="ECO:0000259" key="19">
    <source>
        <dbReference type="Pfam" id="PF00117"/>
    </source>
</evidence>
<feature type="domain" description="Glutamine amidotransferase" evidence="19">
    <location>
        <begin position="46"/>
        <end position="231"/>
    </location>
</feature>
<evidence type="ECO:0000256" key="9">
    <source>
        <dbReference type="ARBA" id="ARBA00012572"/>
    </source>
</evidence>
<dbReference type="SUPFAM" id="SSF52317">
    <property type="entry name" value="Class I glutamine amidotransferase-like"/>
    <property type="match status" value="1"/>
</dbReference>
<dbReference type="PROSITE" id="PS51273">
    <property type="entry name" value="GATASE_TYPE_1"/>
    <property type="match status" value="1"/>
</dbReference>
<accession>A0AAJ5Z512</accession>
<dbReference type="EC" id="5.3.1.24" evidence="9"/>
<dbReference type="SUPFAM" id="SSF51366">
    <property type="entry name" value="Ribulose-phoshate binding barrel"/>
    <property type="match status" value="2"/>
</dbReference>
<keyword evidence="16" id="KW-0456">Lyase</keyword>
<keyword evidence="23" id="KW-1185">Reference proteome</keyword>
<evidence type="ECO:0000256" key="17">
    <source>
        <dbReference type="ARBA" id="ARBA00023268"/>
    </source>
</evidence>
<dbReference type="HAMAP" id="MF_00135">
    <property type="entry name" value="PRAI"/>
    <property type="match status" value="1"/>
</dbReference>
<keyword evidence="17" id="KW-0511">Multifunctional enzyme</keyword>
<dbReference type="CDD" id="cd00331">
    <property type="entry name" value="IGPS"/>
    <property type="match status" value="1"/>
</dbReference>
<comment type="pathway">
    <text evidence="5">Amino-acid biosynthesis; L-tryptophan biosynthesis; L-tryptophan from chorismate: step 4/5.</text>
</comment>
<name>A0AAJ5Z512_9BASI</name>
<evidence type="ECO:0000256" key="4">
    <source>
        <dbReference type="ARBA" id="ARBA00004664"/>
    </source>
</evidence>
<dbReference type="PRINTS" id="PR00096">
    <property type="entry name" value="GATASE"/>
</dbReference>
<dbReference type="CDD" id="cd00405">
    <property type="entry name" value="PRAI"/>
    <property type="match status" value="1"/>
</dbReference>
<comment type="pathway">
    <text evidence="6">Amino-acid biosynthesis; L-tryptophan biosynthesis; L-tryptophan from chorismate: step 1/5.</text>
</comment>
<keyword evidence="14" id="KW-0057">Aromatic amino acid biosynthesis</keyword>
<evidence type="ECO:0000256" key="10">
    <source>
        <dbReference type="ARBA" id="ARBA00018819"/>
    </source>
</evidence>
<sequence length="774" mass="84699">MALATYVRRRGQPHDAGMSQLSSIASVRDGRICIWSPQGKDRGVTVMIDNYDSFTFNVVQFLVEAGANVVIFRNDMVTLETIEALQPEHIVISPGPGHPETDAGISIPCIKHFSGRVPILGICMGLQSITVAFGGVVDGAGEIYHGKTSDMYHDGRGLFAGLPASEPITATRYHSLCANIESLPDVLVKTSHVDSGIIMGIRHKKFTVESVQYHPESVMSEHGHDMMRNFLSWRGGTWEENPHAQVYAVTLPSESILSRIYHQRRIDVEQAQAIPGRSLADLEKSLALHLDPAQIDFPRRLLLGTEPSVPGVMAEIKRASPSKGDIALHAHAGEQALAYAHSGANVISVLTEPTWFKGTIEDLALVRHAVERIPNRPAILRKDFIVHEYQIAEARLAGADTILLIVAMLDDITLHRLYAYSKHLDMEPLVEVNCAEEMQRALRLKPQVIGINNRNLHSFEVDMSTTTRLAQAALERGITLVALSGIQGREDVEQYLDQGVRAILVGEAFMRAQDKMAFMAALRGQSVKRLTSQHRFVKVCGIKTPEAAVAAAQSGADLLGIILAPDTKRTVSDADALEIVNAVHRIKRSNARANTQKPTEWFAWHVQRMAEAVQQRPLVVGVFRNQSLEEIAEKAMALGLDAVQLHGRVEELDWAKFLPGVFVIRVFHMTPDEGKNASALHDALRPGYHHMILLDTASQGGQDGGSGVSFNWSHVSNIPAPFLIAGGLTPDNVQEALTQSLAAGVDTSSGVETEGQKDTAKITAYVENARRVLK</sequence>
<dbReference type="FunFam" id="3.20.20.70:FF:000136">
    <property type="entry name" value="Multifunctional tryptophan biosynthesis protein"/>
    <property type="match status" value="1"/>
</dbReference>
<evidence type="ECO:0000256" key="14">
    <source>
        <dbReference type="ARBA" id="ARBA00023141"/>
    </source>
</evidence>
<evidence type="ECO:0000259" key="20">
    <source>
        <dbReference type="Pfam" id="PF00218"/>
    </source>
</evidence>